<comment type="catalytic activity">
    <reaction evidence="6">
        <text>6-methylsalicylate + H(+) = 3-methylphenol + CO2</text>
        <dbReference type="Rhea" id="RHEA:23112"/>
        <dbReference type="ChEBI" id="CHEBI:15378"/>
        <dbReference type="ChEBI" id="CHEBI:16526"/>
        <dbReference type="ChEBI" id="CHEBI:17231"/>
        <dbReference type="ChEBI" id="CHEBI:36658"/>
        <dbReference type="EC" id="4.1.1.52"/>
    </reaction>
    <physiologicalReaction direction="left-to-right" evidence="6">
        <dbReference type="Rhea" id="RHEA:23113"/>
    </physiologicalReaction>
</comment>
<proteinExistence type="inferred from homology"/>
<evidence type="ECO:0000256" key="2">
    <source>
        <dbReference type="ARBA" id="ARBA00022723"/>
    </source>
</evidence>
<dbReference type="Gene3D" id="3.20.20.140">
    <property type="entry name" value="Metal-dependent hydrolases"/>
    <property type="match status" value="1"/>
</dbReference>
<sequence length="367" mass="40900">MPLQKIDLHSHFVPDFYRDALLEAGHTNPDGMPRIPSWSEEDHLDFHSSLNVTKSVLSITSPGTHLTPGKHAEARNLTRRVNEYAADLKRRRPEQFGFFASLPLPDVEGSLAEIAHAVDTLNADGFTLMTNHHGLYPGDKQFDPVFDELNRRKAIVFIHPTTPCTALEGGGCTHAAPLEHTYPRSMFEFFFDTARAYMNLFLSGTISRCPDITFVVPHAAGALPPLITRFATAPSLLKLPGIDLSVTPDYVKERLNSEQFFFDTAGWVFPDQIKGLLAYLDDSEKGKRVVYGSDIPWTPYSGVKVLSEDHDKYLSDYFPGEEEAVGTGNAKRLLAWKGRPGGKHEVGASYRDESTETSPKQLRMHGM</sequence>
<comment type="caution">
    <text evidence="11">The sequence shown here is derived from an EMBL/GenBank/DDBJ whole genome shotgun (WGS) entry which is preliminary data.</text>
</comment>
<organism evidence="11 12">
    <name type="scientific">Lithohypha guttulata</name>
    <dbReference type="NCBI Taxonomy" id="1690604"/>
    <lineage>
        <taxon>Eukaryota</taxon>
        <taxon>Fungi</taxon>
        <taxon>Dikarya</taxon>
        <taxon>Ascomycota</taxon>
        <taxon>Pezizomycotina</taxon>
        <taxon>Eurotiomycetes</taxon>
        <taxon>Chaetothyriomycetidae</taxon>
        <taxon>Chaetothyriales</taxon>
        <taxon>Trichomeriaceae</taxon>
        <taxon>Lithohypha</taxon>
    </lineage>
</organism>
<dbReference type="SUPFAM" id="SSF51556">
    <property type="entry name" value="Metallo-dependent hydrolases"/>
    <property type="match status" value="1"/>
</dbReference>
<feature type="region of interest" description="Disordered" evidence="9">
    <location>
        <begin position="341"/>
        <end position="367"/>
    </location>
</feature>
<evidence type="ECO:0000256" key="9">
    <source>
        <dbReference type="SAM" id="MobiDB-lite"/>
    </source>
</evidence>
<evidence type="ECO:0000256" key="7">
    <source>
        <dbReference type="ARBA" id="ARBA00038889"/>
    </source>
</evidence>
<protein>
    <recommendedName>
        <fullName evidence="7">6-methylsalicylate decarboxylase</fullName>
        <ecNumber evidence="7">4.1.1.52</ecNumber>
    </recommendedName>
</protein>
<evidence type="ECO:0000256" key="5">
    <source>
        <dbReference type="ARBA" id="ARBA00023239"/>
    </source>
</evidence>
<dbReference type="EMBL" id="JAVRRG010000017">
    <property type="protein sequence ID" value="KAK5097639.1"/>
    <property type="molecule type" value="Genomic_DNA"/>
</dbReference>
<feature type="compositionally biased region" description="Basic and acidic residues" evidence="9">
    <location>
        <begin position="342"/>
        <end position="354"/>
    </location>
</feature>
<keyword evidence="2" id="KW-0479">Metal-binding</keyword>
<comment type="similarity">
    <text evidence="1">Belongs to the metallo-dependent hydrolases superfamily. ACMSD family.</text>
</comment>
<evidence type="ECO:0000256" key="8">
    <source>
        <dbReference type="RuleBase" id="RU366045"/>
    </source>
</evidence>
<accession>A0ABR0KIS1</accession>
<keyword evidence="5 8" id="KW-0456">Lyase</keyword>
<evidence type="ECO:0000256" key="4">
    <source>
        <dbReference type="ARBA" id="ARBA00022833"/>
    </source>
</evidence>
<dbReference type="PANTHER" id="PTHR21240">
    <property type="entry name" value="2-AMINO-3-CARBOXYLMUCONATE-6-SEMIALDEHYDE DECARBOXYLASE"/>
    <property type="match status" value="1"/>
</dbReference>
<evidence type="ECO:0000256" key="6">
    <source>
        <dbReference type="ARBA" id="ARBA00036832"/>
    </source>
</evidence>
<dbReference type="Pfam" id="PF04909">
    <property type="entry name" value="Amidohydro_2"/>
    <property type="match status" value="1"/>
</dbReference>
<keyword evidence="12" id="KW-1185">Reference proteome</keyword>
<evidence type="ECO:0000313" key="11">
    <source>
        <dbReference type="EMBL" id="KAK5097639.1"/>
    </source>
</evidence>
<dbReference type="InterPro" id="IPR006680">
    <property type="entry name" value="Amidohydro-rel"/>
</dbReference>
<evidence type="ECO:0000256" key="1">
    <source>
        <dbReference type="ARBA" id="ARBA00005871"/>
    </source>
</evidence>
<feature type="domain" description="Amidohydrolase-related" evidence="10">
    <location>
        <begin position="6"/>
        <end position="334"/>
    </location>
</feature>
<dbReference type="InterPro" id="IPR032465">
    <property type="entry name" value="ACMSD"/>
</dbReference>
<dbReference type="EC" id="4.1.1.52" evidence="7"/>
<evidence type="ECO:0000256" key="3">
    <source>
        <dbReference type="ARBA" id="ARBA00022793"/>
    </source>
</evidence>
<name>A0ABR0KIS1_9EURO</name>
<evidence type="ECO:0000259" key="10">
    <source>
        <dbReference type="Pfam" id="PF04909"/>
    </source>
</evidence>
<dbReference type="InterPro" id="IPR032466">
    <property type="entry name" value="Metal_Hydrolase"/>
</dbReference>
<keyword evidence="3 8" id="KW-0210">Decarboxylase</keyword>
<reference evidence="11 12" key="1">
    <citation type="submission" date="2023-08" db="EMBL/GenBank/DDBJ databases">
        <title>Black Yeasts Isolated from many extreme environments.</title>
        <authorList>
            <person name="Coleine C."/>
            <person name="Stajich J.E."/>
            <person name="Selbmann L."/>
        </authorList>
    </citation>
    <scope>NUCLEOTIDE SEQUENCE [LARGE SCALE GENOMIC DNA]</scope>
    <source>
        <strain evidence="11 12">CCFEE 5885</strain>
    </source>
</reference>
<dbReference type="Proteomes" id="UP001345013">
    <property type="component" value="Unassembled WGS sequence"/>
</dbReference>
<keyword evidence="4" id="KW-0862">Zinc</keyword>
<gene>
    <name evidence="11" type="ORF">LTR24_002105</name>
</gene>
<dbReference type="PANTHER" id="PTHR21240:SF29">
    <property type="entry name" value="AMIDOHYDROLASE-RELATED DOMAIN-CONTAINING PROTEIN"/>
    <property type="match status" value="1"/>
</dbReference>
<evidence type="ECO:0000313" key="12">
    <source>
        <dbReference type="Proteomes" id="UP001345013"/>
    </source>
</evidence>